<proteinExistence type="predicted"/>
<dbReference type="PANTHER" id="PTHR39450">
    <property type="entry name" value="MOLYBDOPTERIN OXIDOREDUCTASE, 4FE-4S CLUSTER-BINDING SUBUNIT"/>
    <property type="match status" value="1"/>
</dbReference>
<evidence type="ECO:0000313" key="1">
    <source>
        <dbReference type="EMBL" id="SDY12928.1"/>
    </source>
</evidence>
<dbReference type="RefSeq" id="WP_200778750.1">
    <property type="nucleotide sequence ID" value="NZ_FNPD01000013.1"/>
</dbReference>
<evidence type="ECO:0000313" key="2">
    <source>
        <dbReference type="Proteomes" id="UP000199266"/>
    </source>
</evidence>
<dbReference type="Pfam" id="PF07892">
    <property type="entry name" value="DUF1667"/>
    <property type="match status" value="1"/>
</dbReference>
<dbReference type="InterPro" id="IPR012460">
    <property type="entry name" value="DUF1667"/>
</dbReference>
<name>A0A1H3HDI4_9BACT</name>
<dbReference type="SUPFAM" id="SSF53706">
    <property type="entry name" value="Formate dehydrogenase/DMSO reductase, domains 1-3"/>
    <property type="match status" value="1"/>
</dbReference>
<dbReference type="InterPro" id="IPR036593">
    <property type="entry name" value="CPE0013-like_sf"/>
</dbReference>
<dbReference type="AlphaFoldDB" id="A0A1H3HDI4"/>
<dbReference type="Gene3D" id="3.10.530.10">
    <property type="entry name" value="CPE0013-like"/>
    <property type="match status" value="1"/>
</dbReference>
<dbReference type="SUPFAM" id="SSF160148">
    <property type="entry name" value="CPE0013-like"/>
    <property type="match status" value="1"/>
</dbReference>
<reference evidence="2" key="1">
    <citation type="submission" date="2016-10" db="EMBL/GenBank/DDBJ databases">
        <authorList>
            <person name="Varghese N."/>
            <person name="Submissions S."/>
        </authorList>
    </citation>
    <scope>NUCLEOTIDE SEQUENCE [LARGE SCALE GENOMIC DNA]</scope>
    <source>
        <strain evidence="2">DSM 13490</strain>
    </source>
</reference>
<organism evidence="1 2">
    <name type="scientific">Acetomicrobium thermoterrenum DSM 13490</name>
    <dbReference type="NCBI Taxonomy" id="1120987"/>
    <lineage>
        <taxon>Bacteria</taxon>
        <taxon>Thermotogati</taxon>
        <taxon>Synergistota</taxon>
        <taxon>Synergistia</taxon>
        <taxon>Synergistales</taxon>
        <taxon>Acetomicrobiaceae</taxon>
        <taxon>Acetomicrobium</taxon>
    </lineage>
</organism>
<sequence length="132" mass="14255">MSEERRIICTACPVGCFMIVKEEDGHVVSISGNSCPRGEEYAKIEMTNPRRVFASTVRVEGGALPVCPVRSKEPVPKDKIFEITKAVARVTVKAPLEIGQVIIKNVCDTGVDIVASRSLPTKQSVELISQGG</sequence>
<accession>A0A1H3HDI4</accession>
<keyword evidence="2" id="KW-1185">Reference proteome</keyword>
<dbReference type="Gene3D" id="2.20.25.90">
    <property type="entry name" value="ADC-like domains"/>
    <property type="match status" value="1"/>
</dbReference>
<dbReference type="PANTHER" id="PTHR39450:SF1">
    <property type="entry name" value="DUF1667 DOMAIN-CONTAINING PROTEIN"/>
    <property type="match status" value="1"/>
</dbReference>
<dbReference type="Proteomes" id="UP000199266">
    <property type="component" value="Unassembled WGS sequence"/>
</dbReference>
<dbReference type="EMBL" id="FNPD01000013">
    <property type="protein sequence ID" value="SDY12928.1"/>
    <property type="molecule type" value="Genomic_DNA"/>
</dbReference>
<protein>
    <submittedName>
        <fullName evidence="1">CxxC motif-containing protein</fullName>
    </submittedName>
</protein>
<gene>
    <name evidence="1" type="ORF">SAMN03080603_01870</name>
</gene>